<dbReference type="GO" id="GO:0000166">
    <property type="term" value="F:nucleotide binding"/>
    <property type="evidence" value="ECO:0007669"/>
    <property type="project" value="InterPro"/>
</dbReference>
<dbReference type="EMBL" id="PFMR01000196">
    <property type="protein sequence ID" value="PIZ16310.1"/>
    <property type="molecule type" value="Genomic_DNA"/>
</dbReference>
<evidence type="ECO:0000313" key="3">
    <source>
        <dbReference type="EMBL" id="PIZ16310.1"/>
    </source>
</evidence>
<reference evidence="4" key="1">
    <citation type="submission" date="2017-09" db="EMBL/GenBank/DDBJ databases">
        <title>Depth-based differentiation of microbial function through sediment-hosted aquifers and enrichment of novel symbionts in the deep terrestrial subsurface.</title>
        <authorList>
            <person name="Probst A.J."/>
            <person name="Ladd B."/>
            <person name="Jarett J.K."/>
            <person name="Geller-Mcgrath D.E."/>
            <person name="Sieber C.M.K."/>
            <person name="Emerson J.B."/>
            <person name="Anantharaman K."/>
            <person name="Thomas B.C."/>
            <person name="Malmstrom R."/>
            <person name="Stieglmeier M."/>
            <person name="Klingl A."/>
            <person name="Woyke T."/>
            <person name="Ryan C.M."/>
            <person name="Banfield J.F."/>
        </authorList>
    </citation>
    <scope>NUCLEOTIDE SEQUENCE [LARGE SCALE GENOMIC DNA]</scope>
</reference>
<organism evidence="3 4">
    <name type="scientific">Candidatus Desantisbacteria bacterium CG_4_10_14_0_8_um_filter_48_22</name>
    <dbReference type="NCBI Taxonomy" id="1974543"/>
    <lineage>
        <taxon>Bacteria</taxon>
        <taxon>Candidatus Desantisiibacteriota</taxon>
    </lineage>
</organism>
<evidence type="ECO:0000313" key="4">
    <source>
        <dbReference type="Proteomes" id="UP000229307"/>
    </source>
</evidence>
<sequence length="317" mass="35569">MDKVKVALIGAGGMANAVHYPSLAEFPDVEITGLCDLVEDKLKATAKAFKIEKTFADYRKMLDETKPRAVYILMPPHHLFDIVIHCLNRKLNVFIEKPPGVYTGQTVEMANLAEKNKCITMVGFQRRFAPLSVAAKKRVDERGMLQCSAMFIKNYTGGPYYDGAVDILTSDAIHAVDNLRWMGGEVKKVFSDVKKVDFDYHNMFNAMVQFENGSIGFLIANWRAGKRIFRVEMHGRGISAFVEPEARSVIYKDSNEDGEITAAKDAAGSAEFYKTAGFFAENRHFIDCVKEGKQPVTNFSDAVKTMELCDKIYRSQI</sequence>
<evidence type="ECO:0000259" key="1">
    <source>
        <dbReference type="Pfam" id="PF01408"/>
    </source>
</evidence>
<dbReference type="Gene3D" id="3.40.50.720">
    <property type="entry name" value="NAD(P)-binding Rossmann-like Domain"/>
    <property type="match status" value="1"/>
</dbReference>
<dbReference type="Gene3D" id="3.30.360.10">
    <property type="entry name" value="Dihydrodipicolinate Reductase, domain 2"/>
    <property type="match status" value="1"/>
</dbReference>
<evidence type="ECO:0000259" key="2">
    <source>
        <dbReference type="Pfam" id="PF22725"/>
    </source>
</evidence>
<proteinExistence type="predicted"/>
<gene>
    <name evidence="3" type="ORF">COY52_07440</name>
</gene>
<comment type="caution">
    <text evidence="3">The sequence shown here is derived from an EMBL/GenBank/DDBJ whole genome shotgun (WGS) entry which is preliminary data.</text>
</comment>
<name>A0A2M7S9Z2_9BACT</name>
<dbReference type="Proteomes" id="UP000229307">
    <property type="component" value="Unassembled WGS sequence"/>
</dbReference>
<dbReference type="InterPro" id="IPR055170">
    <property type="entry name" value="GFO_IDH_MocA-like_dom"/>
</dbReference>
<feature type="domain" description="GFO/IDH/MocA-like oxidoreductase" evidence="2">
    <location>
        <begin position="172"/>
        <end position="236"/>
    </location>
</feature>
<dbReference type="InterPro" id="IPR052515">
    <property type="entry name" value="Gfo/Idh/MocA_Oxidoreductase"/>
</dbReference>
<dbReference type="InterPro" id="IPR036291">
    <property type="entry name" value="NAD(P)-bd_dom_sf"/>
</dbReference>
<dbReference type="SUPFAM" id="SSF51735">
    <property type="entry name" value="NAD(P)-binding Rossmann-fold domains"/>
    <property type="match status" value="1"/>
</dbReference>
<dbReference type="Pfam" id="PF22725">
    <property type="entry name" value="GFO_IDH_MocA_C3"/>
    <property type="match status" value="1"/>
</dbReference>
<dbReference type="InterPro" id="IPR000683">
    <property type="entry name" value="Gfo/Idh/MocA-like_OxRdtase_N"/>
</dbReference>
<dbReference type="SUPFAM" id="SSF55347">
    <property type="entry name" value="Glyceraldehyde-3-phosphate dehydrogenase-like, C-terminal domain"/>
    <property type="match status" value="1"/>
</dbReference>
<dbReference type="Pfam" id="PF01408">
    <property type="entry name" value="GFO_IDH_MocA"/>
    <property type="match status" value="1"/>
</dbReference>
<dbReference type="PANTHER" id="PTHR43249:SF1">
    <property type="entry name" value="D-GLUCOSIDE 3-DEHYDROGENASE"/>
    <property type="match status" value="1"/>
</dbReference>
<accession>A0A2M7S9Z2</accession>
<dbReference type="AlphaFoldDB" id="A0A2M7S9Z2"/>
<protein>
    <submittedName>
        <fullName evidence="3">Gfo/Idh/MocA family oxidoreductase</fullName>
    </submittedName>
</protein>
<feature type="domain" description="Gfo/Idh/MocA-like oxidoreductase N-terminal" evidence="1">
    <location>
        <begin position="4"/>
        <end position="124"/>
    </location>
</feature>
<dbReference type="PANTHER" id="PTHR43249">
    <property type="entry name" value="UDP-N-ACETYL-2-AMINO-2-DEOXY-D-GLUCURONATE OXIDASE"/>
    <property type="match status" value="1"/>
</dbReference>